<evidence type="ECO:0000256" key="2">
    <source>
        <dbReference type="ARBA" id="ARBA00023004"/>
    </source>
</evidence>
<dbReference type="PANTHER" id="PTHR35303">
    <property type="entry name" value="OS02G0197800 PROTEIN"/>
    <property type="match status" value="1"/>
</dbReference>
<dbReference type="KEGG" id="acu:Atc_1823"/>
<evidence type="ECO:0000313" key="4">
    <source>
        <dbReference type="EMBL" id="AEK58471.1"/>
    </source>
</evidence>
<dbReference type="STRING" id="990288.Atc_1823"/>
<sequence length="110" mass="12210">MEAISAMSDARTQPTELRPLTISRVLEIDWADGSTSRVSFETLRVECPCAECKGHTPEQAQIITGKEEVNLTDIQAVGNYAVQLFFSDGHSTGIYTWEYLRLLADRAESA</sequence>
<dbReference type="Proteomes" id="UP000006135">
    <property type="component" value="Chromosome"/>
</dbReference>
<evidence type="ECO:0000313" key="5">
    <source>
        <dbReference type="Proteomes" id="UP000006135"/>
    </source>
</evidence>
<gene>
    <name evidence="4" type="ordered locus">Atc_1823</name>
</gene>
<accession>F9ZPS7</accession>
<feature type="domain" description="Gamma-butyrobetaine hydroxylase-like N-terminal" evidence="3">
    <location>
        <begin position="23"/>
        <end position="101"/>
    </location>
</feature>
<dbReference type="Pfam" id="PF06155">
    <property type="entry name" value="GBBH-like_N"/>
    <property type="match status" value="1"/>
</dbReference>
<dbReference type="InterPro" id="IPR010376">
    <property type="entry name" value="GBBH-like_N"/>
</dbReference>
<evidence type="ECO:0000259" key="3">
    <source>
        <dbReference type="Pfam" id="PF06155"/>
    </source>
</evidence>
<dbReference type="GO" id="GO:0046872">
    <property type="term" value="F:metal ion binding"/>
    <property type="evidence" value="ECO:0007669"/>
    <property type="project" value="UniProtKB-KW"/>
</dbReference>
<dbReference type="EMBL" id="CP002573">
    <property type="protein sequence ID" value="AEK58471.1"/>
    <property type="molecule type" value="Genomic_DNA"/>
</dbReference>
<evidence type="ECO:0000256" key="1">
    <source>
        <dbReference type="ARBA" id="ARBA00022723"/>
    </source>
</evidence>
<protein>
    <recommendedName>
        <fullName evidence="3">Gamma-butyrobetaine hydroxylase-like N-terminal domain-containing protein</fullName>
    </recommendedName>
</protein>
<dbReference type="AlphaFoldDB" id="F9ZPS7"/>
<keyword evidence="2" id="KW-0408">Iron</keyword>
<dbReference type="Gene3D" id="3.30.2020.30">
    <property type="match status" value="1"/>
</dbReference>
<dbReference type="HOGENOM" id="CLU_117841_0_1_6"/>
<proteinExistence type="predicted"/>
<keyword evidence="1" id="KW-0479">Metal-binding</keyword>
<dbReference type="InterPro" id="IPR038492">
    <property type="entry name" value="GBBH-like_N_sf"/>
</dbReference>
<organism evidence="4 5">
    <name type="scientific">Acidithiobacillus caldus (strain SM-1)</name>
    <dbReference type="NCBI Taxonomy" id="990288"/>
    <lineage>
        <taxon>Bacteria</taxon>
        <taxon>Pseudomonadati</taxon>
        <taxon>Pseudomonadota</taxon>
        <taxon>Acidithiobacillia</taxon>
        <taxon>Acidithiobacillales</taxon>
        <taxon>Acidithiobacillaceae</taxon>
        <taxon>Acidithiobacillus</taxon>
    </lineage>
</organism>
<name>F9ZPS7_ACICS</name>
<keyword evidence="5" id="KW-1185">Reference proteome</keyword>
<reference evidence="4 5" key="1">
    <citation type="journal article" date="2011" name="J. Genet. Genomics">
        <title>Unraveling the Acidithiobacillus caldus complete genome and its central metabolisms for carbon assimilation.</title>
        <authorList>
            <person name="You X.Y."/>
            <person name="Guo X."/>
            <person name="Zheng H.J."/>
            <person name="Zhang M.J."/>
            <person name="Liu L.J."/>
            <person name="Zhu Y.Q."/>
            <person name="Zhu B."/>
            <person name="Wang S.Y."/>
            <person name="Zhao G.P."/>
            <person name="Poetsch A."/>
            <person name="Jiang C.Y."/>
            <person name="Liu S.J."/>
        </authorList>
    </citation>
    <scope>NUCLEOTIDE SEQUENCE [LARGE SCALE GENOMIC DNA]</scope>
    <source>
        <strain evidence="4 5">SM-1</strain>
    </source>
</reference>